<evidence type="ECO:0000256" key="1">
    <source>
        <dbReference type="ARBA" id="ARBA00006464"/>
    </source>
</evidence>
<keyword evidence="6" id="KW-1185">Reference proteome</keyword>
<gene>
    <name evidence="5" type="ORF">FIL88_07475</name>
</gene>
<dbReference type="Proteomes" id="UP000315816">
    <property type="component" value="Unassembled WGS sequence"/>
</dbReference>
<dbReference type="GO" id="GO:0000271">
    <property type="term" value="P:polysaccharide biosynthetic process"/>
    <property type="evidence" value="ECO:0007669"/>
    <property type="project" value="UniProtKB-KW"/>
</dbReference>
<dbReference type="InterPro" id="IPR003362">
    <property type="entry name" value="Bact_transf"/>
</dbReference>
<dbReference type="Pfam" id="PF03808">
    <property type="entry name" value="Glyco_tran_WecG"/>
    <property type="match status" value="1"/>
</dbReference>
<comment type="similarity">
    <text evidence="1">Belongs to the bacterial sugar transferase family.</text>
</comment>
<keyword evidence="3" id="KW-0472">Membrane</keyword>
<dbReference type="InterPro" id="IPR004629">
    <property type="entry name" value="WecG_TagA_CpsF"/>
</dbReference>
<keyword evidence="2" id="KW-0270">Exopolysaccharide synthesis</keyword>
<protein>
    <submittedName>
        <fullName evidence="5">WecB/TagA/CpsF family glycosyltransferase</fullName>
    </submittedName>
</protein>
<keyword evidence="3" id="KW-0812">Transmembrane</keyword>
<dbReference type="OrthoDB" id="9808602at2"/>
<dbReference type="PANTHER" id="PTHR30576">
    <property type="entry name" value="COLANIC BIOSYNTHESIS UDP-GLUCOSE LIPID CARRIER TRANSFERASE"/>
    <property type="match status" value="1"/>
</dbReference>
<proteinExistence type="inferred from homology"/>
<evidence type="ECO:0000259" key="4">
    <source>
        <dbReference type="Pfam" id="PF02397"/>
    </source>
</evidence>
<evidence type="ECO:0000313" key="6">
    <source>
        <dbReference type="Proteomes" id="UP000315816"/>
    </source>
</evidence>
<comment type="caution">
    <text evidence="5">The sequence shown here is derived from an EMBL/GenBank/DDBJ whole genome shotgun (WGS) entry which is preliminary data.</text>
</comment>
<feature type="domain" description="Bacterial sugar transferase" evidence="4">
    <location>
        <begin position="270"/>
        <end position="457"/>
    </location>
</feature>
<evidence type="ECO:0000256" key="3">
    <source>
        <dbReference type="SAM" id="Phobius"/>
    </source>
</evidence>
<keyword evidence="3" id="KW-1133">Transmembrane helix</keyword>
<dbReference type="NCBIfam" id="TIGR00696">
    <property type="entry name" value="wecG_tagA_cpsF"/>
    <property type="match status" value="1"/>
</dbReference>
<evidence type="ECO:0000256" key="2">
    <source>
        <dbReference type="ARBA" id="ARBA00023169"/>
    </source>
</evidence>
<feature type="transmembrane region" description="Helical" evidence="3">
    <location>
        <begin position="275"/>
        <end position="296"/>
    </location>
</feature>
<dbReference type="CDD" id="cd06533">
    <property type="entry name" value="Glyco_transf_WecG_TagA"/>
    <property type="match status" value="1"/>
</dbReference>
<dbReference type="AlphaFoldDB" id="A0A545SWP7"/>
<keyword evidence="5" id="KW-0808">Transferase</keyword>
<sequence length="463" mass="51063">MTNAVRFETHSATAVFPRVTLRSRHIPSLETELMDAPSKVAIMALLAPGRRRACFLNAHCVNIARKDSAYRAAIGTAKYRLPDGVGIELAARMDGLHLAENLNGTDFIPKLLEKAAKMGKSVFLLGAKPGTAQLAAHRLQNDIPGLQIAGTANGYGDMSNEAALITRINESNADILLVALGVPHQETWLARHAQALTPSLLMGVGAFFDFYAGNVRRAPKPVRTAKLEWVWRLAMEPRRMARRYLLGNMTFLVGSFMRSRLLPSKMRIARRAMDLAISGGALLALSPVFLTLTALIKLDSKGPAFFSQTRIGKDGQPFQVLKFRSMHTDAEKRRTALLAHSERDGICFKHKNDPRITRMGKLLRRASLDELPQLINVLRGDMSIVGPRPALPSEVAQYPKRALKRLSVKPGITGIWQVSGRADIGFDKMIDMDLAYTRSHSILLDIILICLTFRAVITGRGAY</sequence>
<reference evidence="5 6" key="1">
    <citation type="submission" date="2019-06" db="EMBL/GenBank/DDBJ databases">
        <title>A novel species of marine bacteria.</title>
        <authorList>
            <person name="Wang Y."/>
        </authorList>
    </citation>
    <scope>NUCLEOTIDE SEQUENCE [LARGE SCALE GENOMIC DNA]</scope>
    <source>
        <strain evidence="5 6">MA1-10</strain>
    </source>
</reference>
<dbReference type="PANTHER" id="PTHR30576:SF10">
    <property type="entry name" value="SLL5057 PROTEIN"/>
    <property type="match status" value="1"/>
</dbReference>
<dbReference type="GO" id="GO:0016780">
    <property type="term" value="F:phosphotransferase activity, for other substituted phosphate groups"/>
    <property type="evidence" value="ECO:0007669"/>
    <property type="project" value="TreeGrafter"/>
</dbReference>
<name>A0A545SWP7_9RHOB</name>
<dbReference type="Pfam" id="PF02397">
    <property type="entry name" value="Bac_transf"/>
    <property type="match status" value="1"/>
</dbReference>
<organism evidence="5 6">
    <name type="scientific">Aliiroseovarius halocynthiae</name>
    <dbReference type="NCBI Taxonomy" id="985055"/>
    <lineage>
        <taxon>Bacteria</taxon>
        <taxon>Pseudomonadati</taxon>
        <taxon>Pseudomonadota</taxon>
        <taxon>Alphaproteobacteria</taxon>
        <taxon>Rhodobacterales</taxon>
        <taxon>Paracoccaceae</taxon>
        <taxon>Aliiroseovarius</taxon>
    </lineage>
</organism>
<evidence type="ECO:0000313" key="5">
    <source>
        <dbReference type="EMBL" id="TQV69379.1"/>
    </source>
</evidence>
<dbReference type="EMBL" id="VICH01000004">
    <property type="protein sequence ID" value="TQV69379.1"/>
    <property type="molecule type" value="Genomic_DNA"/>
</dbReference>
<accession>A0A545SWP7</accession>